<feature type="domain" description="DUF7351" evidence="2">
    <location>
        <begin position="112"/>
        <end position="300"/>
    </location>
</feature>
<reference evidence="3 4" key="1">
    <citation type="submission" date="2020-06" db="EMBL/GenBank/DDBJ databases">
        <title>NJ-3-1, isolated from saline soil.</title>
        <authorList>
            <person name="Cui H.L."/>
            <person name="Shi X."/>
        </authorList>
    </citation>
    <scope>NUCLEOTIDE SEQUENCE [LARGE SCALE GENOMIC DNA]</scope>
    <source>
        <strain evidence="3 4">NJ-3-1</strain>
    </source>
</reference>
<feature type="domain" description="DUF7347" evidence="1">
    <location>
        <begin position="11"/>
        <end position="93"/>
    </location>
</feature>
<dbReference type="OrthoDB" id="8482at2157"/>
<keyword evidence="4" id="KW-1185">Reference proteome</keyword>
<dbReference type="AlphaFoldDB" id="A0A7D5LBB7"/>
<protein>
    <recommendedName>
        <fullName evidence="5">ArsR family transcriptional regulator</fullName>
    </recommendedName>
</protein>
<gene>
    <name evidence="3" type="ORF">HUG12_12230</name>
</gene>
<dbReference type="Proteomes" id="UP000509626">
    <property type="component" value="Chromosome"/>
</dbReference>
<proteinExistence type="predicted"/>
<dbReference type="Pfam" id="PF24042">
    <property type="entry name" value="DUF7351"/>
    <property type="match status" value="1"/>
</dbReference>
<dbReference type="GeneID" id="56038239"/>
<dbReference type="InterPro" id="IPR055771">
    <property type="entry name" value="DUF7347"/>
</dbReference>
<dbReference type="Pfam" id="PF24038">
    <property type="entry name" value="DUF7347"/>
    <property type="match status" value="1"/>
</dbReference>
<evidence type="ECO:0000313" key="3">
    <source>
        <dbReference type="EMBL" id="QLG62454.1"/>
    </source>
</evidence>
<name>A0A7D5LBB7_9EURY</name>
<evidence type="ECO:0000259" key="1">
    <source>
        <dbReference type="Pfam" id="PF24038"/>
    </source>
</evidence>
<evidence type="ECO:0008006" key="5">
    <source>
        <dbReference type="Google" id="ProtNLM"/>
    </source>
</evidence>
<organism evidence="3 4">
    <name type="scientific">Halorarum salinum</name>
    <dbReference type="NCBI Taxonomy" id="2743089"/>
    <lineage>
        <taxon>Archaea</taxon>
        <taxon>Methanobacteriati</taxon>
        <taxon>Methanobacteriota</taxon>
        <taxon>Stenosarchaea group</taxon>
        <taxon>Halobacteria</taxon>
        <taxon>Halobacteriales</taxon>
        <taxon>Haloferacaceae</taxon>
        <taxon>Halorarum</taxon>
    </lineage>
</organism>
<accession>A0A7D5LBB7</accession>
<sequence>MDDEGGECLSPEAAFALLGDELRLDILFALYESTEREDCQGDSVTYSTLREAVGEPDSGKFNYHLSRLQGQFVEKLDHGYAMRHAGSTVVRAVLSGTFTDDPRFGPAPTGKPCFRCDGDVSVSYRNEHVFTQCDTCEGSLTLRFTPPGTLSALPYPPAGLDARTAGETVELAHARFEHEVGMLAADSCPDCGGPTGRELVVCSDHDAGDRTRCGECDLSIGAVARLECTTCGCGRVTPPLLAHLGRPAVLELLDADGSSPSAWTRFTRAMTRPYEVGDPDEPAVTYAMGDDLVRVGGDLTLTLE</sequence>
<dbReference type="KEGG" id="halu:HUG12_12230"/>
<evidence type="ECO:0000259" key="2">
    <source>
        <dbReference type="Pfam" id="PF24042"/>
    </source>
</evidence>
<evidence type="ECO:0000313" key="4">
    <source>
        <dbReference type="Proteomes" id="UP000509626"/>
    </source>
</evidence>
<dbReference type="InterPro" id="IPR055775">
    <property type="entry name" value="DUF7351"/>
</dbReference>
<dbReference type="RefSeq" id="WP_179269039.1">
    <property type="nucleotide sequence ID" value="NZ_CP058579.1"/>
</dbReference>
<dbReference type="EMBL" id="CP058579">
    <property type="protein sequence ID" value="QLG62454.1"/>
    <property type="molecule type" value="Genomic_DNA"/>
</dbReference>